<evidence type="ECO:0000313" key="1">
    <source>
        <dbReference type="EMBL" id="VVQ13876.1"/>
    </source>
</evidence>
<dbReference type="Proteomes" id="UP000327191">
    <property type="component" value="Unassembled WGS sequence"/>
</dbReference>
<dbReference type="RefSeq" id="WP_150673512.1">
    <property type="nucleotide sequence ID" value="NZ_CABVJE010000018.1"/>
</dbReference>
<sequence length="643" mass="70798">MATPEKPADDSQVHDASVLAADAPDIPAVIDPADSCGLLPLTALGDDLIATFMEFGRGTNPGEEDLVELGFMQPGAEFYAVDERWYPTTDVIVFPQTLKVPRNRLIQGIYEVALRVSIYGVNPVEGKRKTLTIDTTQPNYGRKPLAVVFPPELNGTITEAFLTQEGEVSVQVPWYTDVKARDRAVYYWTDKDSPPDAETPIREQEFSEQDITDERLRITVYADEIRAWGSGKRYLYYYLRDLAGNAGPRSYLADIYVDLSPVPGALPPPRVPLSPRGLVDRQQARDGVRVEIDEYEFADPGHWVAIFWDETPLAEIQVDPAGFPLSAPVLWPTLQAKGDGPLRAKVYYRIRQGTAYGPASPDISVAVDLTVAGQDHDKAPALINANLALVDVFGEVSGIKNTLLTEDHGRPARVELALYDAPEPLQILELYWGSYPGAVAEYKVKPGDTAGQLIEFIVPWEVIDTDKQNPALPVYYTTSNGVNGQQSLTTLVRVDIVPIENLKEPTFPHGGLYGVLHCCSRPRLWEGVTVRIKADPRIEQGDTLILVWQGCAGPNGTSPIAGAYSEIVKELTTLQPGMDIDIVVQDYDNLIAPMVNNGSGLAYYRLEKRNGGRGRSRSDFVVINRTMPSGEICSPTNDLCNEN</sequence>
<dbReference type="EMBL" id="CABVJE010000018">
    <property type="protein sequence ID" value="VVQ13876.1"/>
    <property type="molecule type" value="Genomic_DNA"/>
</dbReference>
<organism evidence="1 2">
    <name type="scientific">Pseudomonas fluorescens</name>
    <dbReference type="NCBI Taxonomy" id="294"/>
    <lineage>
        <taxon>Bacteria</taxon>
        <taxon>Pseudomonadati</taxon>
        <taxon>Pseudomonadota</taxon>
        <taxon>Gammaproteobacteria</taxon>
        <taxon>Pseudomonadales</taxon>
        <taxon>Pseudomonadaceae</taxon>
        <taxon>Pseudomonas</taxon>
    </lineage>
</organism>
<evidence type="ECO:0000313" key="2">
    <source>
        <dbReference type="Proteomes" id="UP000327191"/>
    </source>
</evidence>
<accession>A0A5E7UUI4</accession>
<name>A0A5E7UUI4_PSEFL</name>
<proteinExistence type="predicted"/>
<reference evidence="1 2" key="1">
    <citation type="submission" date="2019-09" db="EMBL/GenBank/DDBJ databases">
        <authorList>
            <person name="Chandra G."/>
            <person name="Truman W A."/>
        </authorList>
    </citation>
    <scope>NUCLEOTIDE SEQUENCE [LARGE SCALE GENOMIC DNA]</scope>
    <source>
        <strain evidence="1">PS938</strain>
    </source>
</reference>
<gene>
    <name evidence="1" type="ORF">PS938_03965</name>
</gene>
<dbReference type="OrthoDB" id="7024978at2"/>
<protein>
    <submittedName>
        <fullName evidence="1">Uncharacterized protein</fullName>
    </submittedName>
</protein>
<dbReference type="AlphaFoldDB" id="A0A5E7UUI4"/>